<dbReference type="PRINTS" id="PR00081">
    <property type="entry name" value="GDHRDH"/>
</dbReference>
<proteinExistence type="inferred from homology"/>
<accession>A0ABY5M8L6</accession>
<dbReference type="PANTHER" id="PTHR24321:SF8">
    <property type="entry name" value="ESTRADIOL 17-BETA-DEHYDROGENASE 8-RELATED"/>
    <property type="match status" value="1"/>
</dbReference>
<reference evidence="3 4" key="1">
    <citation type="submission" date="2022-08" db="EMBL/GenBank/DDBJ databases">
        <title>novel species in genus Aeromicrobium.</title>
        <authorList>
            <person name="Ye L."/>
        </authorList>
    </citation>
    <scope>NUCLEOTIDE SEQUENCE [LARGE SCALE GENOMIC DNA]</scope>
    <source>
        <strain evidence="4">zg-Y1379</strain>
    </source>
</reference>
<gene>
    <name evidence="3" type="ORF">NQV15_03980</name>
</gene>
<name>A0ABY5M8L6_9ACTN</name>
<evidence type="ECO:0000313" key="4">
    <source>
        <dbReference type="Proteomes" id="UP001316184"/>
    </source>
</evidence>
<dbReference type="InterPro" id="IPR020904">
    <property type="entry name" value="Sc_DH/Rdtase_CS"/>
</dbReference>
<sequence>MMAQTDVLGLDGAAAIVLGVGPGMGLETVRVLASAGARVTCVDLQEDIAESAKELAAELGSEGMALTGDATDRSFVDSVVEQSVSRWGRLDSSVSIIGRNQLATLEESTDENWTSNWDINLRPPLLLTQASAKAMKKQGSGSIVVITSINGTLSSPRAAAYGAAKAGLVSMMRTAAVEFGRSGVRVNAISPGVVLTPRISFLAGSEEGAQFEARIPMGRLGSPHEIANTALFLASPMSSYVTGQVIGVDGGASVAYQLPTPEWKQH</sequence>
<keyword evidence="4" id="KW-1185">Reference proteome</keyword>
<evidence type="ECO:0000256" key="1">
    <source>
        <dbReference type="ARBA" id="ARBA00006484"/>
    </source>
</evidence>
<dbReference type="InterPro" id="IPR002347">
    <property type="entry name" value="SDR_fam"/>
</dbReference>
<protein>
    <submittedName>
        <fullName evidence="3">SDR family oxidoreductase</fullName>
    </submittedName>
</protein>
<dbReference type="InterPro" id="IPR036291">
    <property type="entry name" value="NAD(P)-bd_dom_sf"/>
</dbReference>
<organism evidence="3 4">
    <name type="scientific">Aeromicrobium wangtongii</name>
    <dbReference type="NCBI Taxonomy" id="2969247"/>
    <lineage>
        <taxon>Bacteria</taxon>
        <taxon>Bacillati</taxon>
        <taxon>Actinomycetota</taxon>
        <taxon>Actinomycetes</taxon>
        <taxon>Propionibacteriales</taxon>
        <taxon>Nocardioidaceae</taxon>
        <taxon>Aeromicrobium</taxon>
    </lineage>
</organism>
<dbReference type="EMBL" id="CP102173">
    <property type="protein sequence ID" value="UUP14480.1"/>
    <property type="molecule type" value="Genomic_DNA"/>
</dbReference>
<dbReference type="PROSITE" id="PS00061">
    <property type="entry name" value="ADH_SHORT"/>
    <property type="match status" value="1"/>
</dbReference>
<comment type="similarity">
    <text evidence="1">Belongs to the short-chain dehydrogenases/reductases (SDR) family.</text>
</comment>
<dbReference type="CDD" id="cd05233">
    <property type="entry name" value="SDR_c"/>
    <property type="match status" value="1"/>
</dbReference>
<keyword evidence="2" id="KW-0560">Oxidoreductase</keyword>
<dbReference type="PANTHER" id="PTHR24321">
    <property type="entry name" value="DEHYDROGENASES, SHORT CHAIN"/>
    <property type="match status" value="1"/>
</dbReference>
<dbReference type="SUPFAM" id="SSF51735">
    <property type="entry name" value="NAD(P)-binding Rossmann-fold domains"/>
    <property type="match status" value="1"/>
</dbReference>
<dbReference type="Pfam" id="PF13561">
    <property type="entry name" value="adh_short_C2"/>
    <property type="match status" value="1"/>
</dbReference>
<dbReference type="Proteomes" id="UP001316184">
    <property type="component" value="Chromosome"/>
</dbReference>
<evidence type="ECO:0000256" key="2">
    <source>
        <dbReference type="ARBA" id="ARBA00023002"/>
    </source>
</evidence>
<evidence type="ECO:0000313" key="3">
    <source>
        <dbReference type="EMBL" id="UUP14480.1"/>
    </source>
</evidence>
<dbReference type="Gene3D" id="3.40.50.720">
    <property type="entry name" value="NAD(P)-binding Rossmann-like Domain"/>
    <property type="match status" value="1"/>
</dbReference>
<dbReference type="RefSeq" id="WP_232398307.1">
    <property type="nucleotide sequence ID" value="NZ_CP102173.1"/>
</dbReference>